<reference evidence="1 2" key="1">
    <citation type="submission" date="2019-07" db="EMBL/GenBank/DDBJ databases">
        <title>The Draft Genome Sequence of Rhizobium tropici SARCC-755 Associated with Superior Nodulation on Pigeonpea (Cajanus cajan (L.) Millsp.).</title>
        <authorList>
            <person name="Bopape F.L."/>
            <person name="Hassen A.I."/>
            <person name="Swanevelder Z.H."/>
            <person name="Gwata E.T."/>
        </authorList>
    </citation>
    <scope>NUCLEOTIDE SEQUENCE [LARGE SCALE GENOMIC DNA]</scope>
    <source>
        <strain evidence="1 2">SARCC-755</strain>
    </source>
</reference>
<evidence type="ECO:0000313" key="1">
    <source>
        <dbReference type="EMBL" id="KAA1177000.1"/>
    </source>
</evidence>
<evidence type="ECO:0000313" key="2">
    <source>
        <dbReference type="Proteomes" id="UP000323608"/>
    </source>
</evidence>
<proteinExistence type="predicted"/>
<dbReference type="RefSeq" id="WP_149637455.1">
    <property type="nucleotide sequence ID" value="NZ_VNIP01000014.1"/>
</dbReference>
<sequence>MEKIVATRIDGMIMGAMGNLNAIASYIKNNCEAAEAKTLIRKIGGSMAELIEIADSIHAEYPDIIPQELRPPNSE</sequence>
<name>A0A5B0VQN2_RHITR</name>
<gene>
    <name evidence="1" type="ORF">FP026_25910</name>
</gene>
<dbReference type="AlphaFoldDB" id="A0A5B0VQN2"/>
<dbReference type="OrthoDB" id="8455535at2"/>
<dbReference type="EMBL" id="VNIP01000014">
    <property type="protein sequence ID" value="KAA1177000.1"/>
    <property type="molecule type" value="Genomic_DNA"/>
</dbReference>
<protein>
    <submittedName>
        <fullName evidence="1">Uncharacterized protein</fullName>
    </submittedName>
</protein>
<organism evidence="1 2">
    <name type="scientific">Rhizobium tropici</name>
    <dbReference type="NCBI Taxonomy" id="398"/>
    <lineage>
        <taxon>Bacteria</taxon>
        <taxon>Pseudomonadati</taxon>
        <taxon>Pseudomonadota</taxon>
        <taxon>Alphaproteobacteria</taxon>
        <taxon>Hyphomicrobiales</taxon>
        <taxon>Rhizobiaceae</taxon>
        <taxon>Rhizobium/Agrobacterium group</taxon>
        <taxon>Rhizobium</taxon>
    </lineage>
</organism>
<accession>A0A5B0VQN2</accession>
<dbReference type="Proteomes" id="UP000323608">
    <property type="component" value="Unassembled WGS sequence"/>
</dbReference>
<comment type="caution">
    <text evidence="1">The sequence shown here is derived from an EMBL/GenBank/DDBJ whole genome shotgun (WGS) entry which is preliminary data.</text>
</comment>